<evidence type="ECO:0000313" key="1">
    <source>
        <dbReference type="EMBL" id="VDP51253.1"/>
    </source>
</evidence>
<gene>
    <name evidence="1" type="ORF">SMRZ_LOCUS24431</name>
</gene>
<name>A0A183N806_9TREM</name>
<sequence length="148" mass="17659">MEFINMRPEVTLIRNPEWKRKRRRPENTLRRELKADIKRMNSNWEQLGSIVQYRVGWRMLVGCLCLYMRVTDLDHPRKPKSNGWRSHAKPNVLGSKSYVRDRGYVLLRSPILGQNGRPVIPGFLWWSSLNRLMNSTIKLKQYLFKDCT</sequence>
<accession>A0A183N806</accession>
<protein>
    <submittedName>
        <fullName evidence="1">Uncharacterized protein</fullName>
    </submittedName>
</protein>
<reference evidence="1 2" key="1">
    <citation type="submission" date="2018-11" db="EMBL/GenBank/DDBJ databases">
        <authorList>
            <consortium name="Pathogen Informatics"/>
        </authorList>
    </citation>
    <scope>NUCLEOTIDE SEQUENCE [LARGE SCALE GENOMIC DNA]</scope>
    <source>
        <strain evidence="1 2">Zambia</strain>
    </source>
</reference>
<dbReference type="Proteomes" id="UP000277204">
    <property type="component" value="Unassembled WGS sequence"/>
</dbReference>
<keyword evidence="2" id="KW-1185">Reference proteome</keyword>
<dbReference type="AlphaFoldDB" id="A0A183N806"/>
<evidence type="ECO:0000313" key="2">
    <source>
        <dbReference type="Proteomes" id="UP000277204"/>
    </source>
</evidence>
<organism evidence="1 2">
    <name type="scientific">Schistosoma margrebowiei</name>
    <dbReference type="NCBI Taxonomy" id="48269"/>
    <lineage>
        <taxon>Eukaryota</taxon>
        <taxon>Metazoa</taxon>
        <taxon>Spiralia</taxon>
        <taxon>Lophotrochozoa</taxon>
        <taxon>Platyhelminthes</taxon>
        <taxon>Trematoda</taxon>
        <taxon>Digenea</taxon>
        <taxon>Strigeidida</taxon>
        <taxon>Schistosomatoidea</taxon>
        <taxon>Schistosomatidae</taxon>
        <taxon>Schistosoma</taxon>
    </lineage>
</organism>
<dbReference type="EMBL" id="UZAI01020394">
    <property type="protein sequence ID" value="VDP51253.1"/>
    <property type="molecule type" value="Genomic_DNA"/>
</dbReference>
<proteinExistence type="predicted"/>